<protein>
    <recommendedName>
        <fullName evidence="3">Secreted protein</fullName>
    </recommendedName>
</protein>
<evidence type="ECO:0000313" key="2">
    <source>
        <dbReference type="Proteomes" id="UP000006015"/>
    </source>
</evidence>
<dbReference type="EMBL" id="ADNS01000027">
    <property type="protein sequence ID" value="EFG80783.1"/>
    <property type="molecule type" value="Genomic_DNA"/>
</dbReference>
<name>A0ABN0ADB3_CORAM</name>
<evidence type="ECO:0000313" key="1">
    <source>
        <dbReference type="EMBL" id="EFG80783.1"/>
    </source>
</evidence>
<dbReference type="Proteomes" id="UP000006015">
    <property type="component" value="Unassembled WGS sequence"/>
</dbReference>
<organism evidence="1 2">
    <name type="scientific">Corynebacterium ammoniagenes DSM 20306</name>
    <dbReference type="NCBI Taxonomy" id="649754"/>
    <lineage>
        <taxon>Bacteria</taxon>
        <taxon>Bacillati</taxon>
        <taxon>Actinomycetota</taxon>
        <taxon>Actinomycetes</taxon>
        <taxon>Mycobacteriales</taxon>
        <taxon>Corynebacteriaceae</taxon>
        <taxon>Corynebacterium</taxon>
    </lineage>
</organism>
<sequence>MVACDAAAVSDSAADVAEVLVAVALVEGLAEASELAAWVIVVVSCGFSEVAAASSSVGAPQATRTNAAEVAASAHVRFMMKSFLLLTQMSAMDNFAGV</sequence>
<comment type="caution">
    <text evidence="1">The sequence shown here is derived from an EMBL/GenBank/DDBJ whole genome shotgun (WGS) entry which is preliminary data.</text>
</comment>
<gene>
    <name evidence="1" type="ORF">HMPREF0281_02151</name>
</gene>
<proteinExistence type="predicted"/>
<accession>A0ABN0ADB3</accession>
<evidence type="ECO:0008006" key="3">
    <source>
        <dbReference type="Google" id="ProtNLM"/>
    </source>
</evidence>
<reference evidence="1 2" key="1">
    <citation type="submission" date="2010-04" db="EMBL/GenBank/DDBJ databases">
        <authorList>
            <person name="Weinstock G."/>
            <person name="Sodergren E."/>
            <person name="Clifton S."/>
            <person name="Fulton L."/>
            <person name="Fulton B."/>
            <person name="Courtney L."/>
            <person name="Fronick C."/>
            <person name="Harrison M."/>
            <person name="Strong C."/>
            <person name="Farmer C."/>
            <person name="Delahaunty K."/>
            <person name="Markovic C."/>
            <person name="Hall O."/>
            <person name="Minx P."/>
            <person name="Tomlinson C."/>
            <person name="Mitreva M."/>
            <person name="Hou S."/>
            <person name="Wollam A."/>
            <person name="Pepin K.H."/>
            <person name="Johnson M."/>
            <person name="Bhonagiri V."/>
            <person name="Zhang X."/>
            <person name="Suruliraj S."/>
            <person name="Warren W."/>
            <person name="Chinwalla A."/>
            <person name="Mardis E.R."/>
            <person name="Wilson R.K."/>
        </authorList>
    </citation>
    <scope>NUCLEOTIDE SEQUENCE [LARGE SCALE GENOMIC DNA]</scope>
    <source>
        <strain evidence="1 2">DSM 20306</strain>
    </source>
</reference>
<keyword evidence="2" id="KW-1185">Reference proteome</keyword>